<dbReference type="EMBL" id="WOFH01000008">
    <property type="protein sequence ID" value="MUN39574.1"/>
    <property type="molecule type" value="Genomic_DNA"/>
</dbReference>
<dbReference type="Proteomes" id="UP000432015">
    <property type="component" value="Unassembled WGS sequence"/>
</dbReference>
<comment type="caution">
    <text evidence="2">The sequence shown here is derived from an EMBL/GenBank/DDBJ whole genome shotgun (WGS) entry which is preliminary data.</text>
</comment>
<protein>
    <submittedName>
        <fullName evidence="2">Uncharacterized protein</fullName>
    </submittedName>
</protein>
<gene>
    <name evidence="2" type="ORF">GNZ18_23680</name>
</gene>
<organism evidence="2 3">
    <name type="scientific">Actinomadura litoris</name>
    <dbReference type="NCBI Taxonomy" id="2678616"/>
    <lineage>
        <taxon>Bacteria</taxon>
        <taxon>Bacillati</taxon>
        <taxon>Actinomycetota</taxon>
        <taxon>Actinomycetes</taxon>
        <taxon>Streptosporangiales</taxon>
        <taxon>Thermomonosporaceae</taxon>
        <taxon>Actinomadura</taxon>
    </lineage>
</organism>
<accession>A0A7K1L568</accession>
<feature type="region of interest" description="Disordered" evidence="1">
    <location>
        <begin position="57"/>
        <end position="87"/>
    </location>
</feature>
<evidence type="ECO:0000313" key="2">
    <source>
        <dbReference type="EMBL" id="MUN39574.1"/>
    </source>
</evidence>
<feature type="compositionally biased region" description="Pro residues" evidence="1">
    <location>
        <begin position="60"/>
        <end position="71"/>
    </location>
</feature>
<name>A0A7K1L568_9ACTN</name>
<feature type="compositionally biased region" description="Gly residues" evidence="1">
    <location>
        <begin position="72"/>
        <end position="87"/>
    </location>
</feature>
<evidence type="ECO:0000313" key="3">
    <source>
        <dbReference type="Proteomes" id="UP000432015"/>
    </source>
</evidence>
<dbReference type="RefSeq" id="WP_156218714.1">
    <property type="nucleotide sequence ID" value="NZ_WOFH01000008.1"/>
</dbReference>
<keyword evidence="3" id="KW-1185">Reference proteome</keyword>
<dbReference type="AlphaFoldDB" id="A0A7K1L568"/>
<proteinExistence type="predicted"/>
<reference evidence="2 3" key="1">
    <citation type="submission" date="2019-11" db="EMBL/GenBank/DDBJ databases">
        <authorList>
            <person name="Cao P."/>
        </authorList>
    </citation>
    <scope>NUCLEOTIDE SEQUENCE [LARGE SCALE GENOMIC DNA]</scope>
    <source>
        <strain evidence="2 3">NEAU-AAG5</strain>
    </source>
</reference>
<evidence type="ECO:0000256" key="1">
    <source>
        <dbReference type="SAM" id="MobiDB-lite"/>
    </source>
</evidence>
<sequence length="87" mass="8600">MNGAIHGGGELHVCMTRNACAGPGGCGYLRVEAERSVPGGAAWRRARRVFEQRMFEADAPPGPGLAPPGGPVPGRGGAGAGGTTSGS</sequence>